<evidence type="ECO:0000313" key="3">
    <source>
        <dbReference type="EMBL" id="CAG5122930.1"/>
    </source>
</evidence>
<dbReference type="PANTHER" id="PTHR14882">
    <property type="entry name" value="COILED-COIL DOMAIN-CONTAINING 74A"/>
    <property type="match status" value="1"/>
</dbReference>
<dbReference type="PANTHER" id="PTHR14882:SF1">
    <property type="entry name" value="CCDC92 DOMAIN-CONTAINING PROTEIN"/>
    <property type="match status" value="1"/>
</dbReference>
<dbReference type="Proteomes" id="UP000678393">
    <property type="component" value="Unassembled WGS sequence"/>
</dbReference>
<name>A0A8S3Z5R8_9EUPU</name>
<evidence type="ECO:0000313" key="4">
    <source>
        <dbReference type="Proteomes" id="UP000678393"/>
    </source>
</evidence>
<proteinExistence type="predicted"/>
<keyword evidence="1" id="KW-0175">Coiled coil</keyword>
<reference evidence="3" key="1">
    <citation type="submission" date="2021-04" db="EMBL/GenBank/DDBJ databases">
        <authorList>
            <consortium name="Molecular Ecology Group"/>
        </authorList>
    </citation>
    <scope>NUCLEOTIDE SEQUENCE</scope>
</reference>
<evidence type="ECO:0000259" key="2">
    <source>
        <dbReference type="Pfam" id="PF14916"/>
    </source>
</evidence>
<accession>A0A8S3Z5R8</accession>
<dbReference type="OrthoDB" id="2155209at2759"/>
<comment type="caution">
    <text evidence="3">The sequence shown here is derived from an EMBL/GenBank/DDBJ whole genome shotgun (WGS) entry which is preliminary data.</text>
</comment>
<dbReference type="InterPro" id="IPR040370">
    <property type="entry name" value="CCDC74A/CCDC74B/CCDC92"/>
</dbReference>
<organism evidence="3 4">
    <name type="scientific">Candidula unifasciata</name>
    <dbReference type="NCBI Taxonomy" id="100452"/>
    <lineage>
        <taxon>Eukaryota</taxon>
        <taxon>Metazoa</taxon>
        <taxon>Spiralia</taxon>
        <taxon>Lophotrochozoa</taxon>
        <taxon>Mollusca</taxon>
        <taxon>Gastropoda</taxon>
        <taxon>Heterobranchia</taxon>
        <taxon>Euthyneura</taxon>
        <taxon>Panpulmonata</taxon>
        <taxon>Eupulmonata</taxon>
        <taxon>Stylommatophora</taxon>
        <taxon>Helicina</taxon>
        <taxon>Helicoidea</taxon>
        <taxon>Geomitridae</taxon>
        <taxon>Candidula</taxon>
    </lineage>
</organism>
<dbReference type="Pfam" id="PF14916">
    <property type="entry name" value="CCDC92"/>
    <property type="match status" value="1"/>
</dbReference>
<protein>
    <recommendedName>
        <fullName evidence="2">CCDC92/74 N-terminal domain-containing protein</fullName>
    </recommendedName>
</protein>
<dbReference type="InterPro" id="IPR039496">
    <property type="entry name" value="CCDC92/74_N"/>
</dbReference>
<feature type="domain" description="CCDC92/74 N-terminal" evidence="2">
    <location>
        <begin position="10"/>
        <end position="52"/>
    </location>
</feature>
<sequence length="293" mass="33291">MSIESGKHAQKFESAILFIQKEHANTLKDLHEEICRLQKQCSELTFQLTMRDVLTEKPDLEKSSTVIDILERELDHRDKHIKQLEGKVQSYKKLSLDENRKHVQTVNMLCAELKSKTSQITYLTSEVHRFQCLNKKSVNEETDFKQERIPVDSGISAEAKYLYSDSTYLANRFQSTLHFIPKPPSDDILYPISDTSKSTRSGHRRSIIHLEHSRKQPGTHNTSSSSLLLEKQLRPHHLCSDSIGDSKAQDATPFLQHSENVIQMVDVKQVPVLPPISASSSNYAAAKCITPPS</sequence>
<dbReference type="EMBL" id="CAJHNH020001397">
    <property type="protein sequence ID" value="CAG5122930.1"/>
    <property type="molecule type" value="Genomic_DNA"/>
</dbReference>
<dbReference type="AlphaFoldDB" id="A0A8S3Z5R8"/>
<keyword evidence="4" id="KW-1185">Reference proteome</keyword>
<gene>
    <name evidence="3" type="ORF">CUNI_LOCUS8488</name>
</gene>
<evidence type="ECO:0000256" key="1">
    <source>
        <dbReference type="ARBA" id="ARBA00023054"/>
    </source>
</evidence>